<keyword evidence="2" id="KW-0812">Transmembrane</keyword>
<feature type="region of interest" description="Disordered" evidence="1">
    <location>
        <begin position="284"/>
        <end position="307"/>
    </location>
</feature>
<dbReference type="GeneID" id="54363538"/>
<evidence type="ECO:0008006" key="5">
    <source>
        <dbReference type="Google" id="ProtNLM"/>
    </source>
</evidence>
<reference evidence="4" key="3">
    <citation type="submission" date="2025-08" db="UniProtKB">
        <authorList>
            <consortium name="RefSeq"/>
        </authorList>
    </citation>
    <scope>IDENTIFICATION</scope>
    <source>
        <strain evidence="4">CBS 342.82</strain>
    </source>
</reference>
<dbReference type="InterPro" id="IPR021840">
    <property type="entry name" value="DUF3433"/>
</dbReference>
<reference evidence="4" key="1">
    <citation type="submission" date="2020-01" db="EMBL/GenBank/DDBJ databases">
        <authorList>
            <consortium name="DOE Joint Genome Institute"/>
            <person name="Haridas S."/>
            <person name="Albert R."/>
            <person name="Binder M."/>
            <person name="Bloem J."/>
            <person name="Labutti K."/>
            <person name="Salamov A."/>
            <person name="Andreopoulos B."/>
            <person name="Baker S.E."/>
            <person name="Barry K."/>
            <person name="Bills G."/>
            <person name="Bluhm B.H."/>
            <person name="Cannon C."/>
            <person name="Castanera R."/>
            <person name="Culley D.E."/>
            <person name="Daum C."/>
            <person name="Ezra D."/>
            <person name="Gonzalez J.B."/>
            <person name="Henrissat B."/>
            <person name="Kuo A."/>
            <person name="Liang C."/>
            <person name="Lipzen A."/>
            <person name="Lutzoni F."/>
            <person name="Magnuson J."/>
            <person name="Mondo S."/>
            <person name="Nolan M."/>
            <person name="Ohm R."/>
            <person name="Pangilinan J."/>
            <person name="Park H.-J."/>
            <person name="Ramirez L."/>
            <person name="Alfaro M."/>
            <person name="Sun H."/>
            <person name="Tritt A."/>
            <person name="Yoshinaga Y."/>
            <person name="Zwiers L.-H."/>
            <person name="Turgeon B.G."/>
            <person name="Goodwin S.B."/>
            <person name="Spatafora J.W."/>
            <person name="Crous P.W."/>
            <person name="Grigoriev I.V."/>
        </authorList>
    </citation>
    <scope>NUCLEOTIDE SEQUENCE</scope>
    <source>
        <strain evidence="4">CBS 342.82</strain>
    </source>
</reference>
<feature type="transmembrane region" description="Helical" evidence="2">
    <location>
        <begin position="785"/>
        <end position="812"/>
    </location>
</feature>
<accession>A0A6J3LWP0</accession>
<keyword evidence="3" id="KW-1185">Reference proteome</keyword>
<evidence type="ECO:0000256" key="2">
    <source>
        <dbReference type="SAM" id="Phobius"/>
    </source>
</evidence>
<dbReference type="AlphaFoldDB" id="A0A6J3LWP0"/>
<organism evidence="4">
    <name type="scientific">Dissoconium aciculare CBS 342.82</name>
    <dbReference type="NCBI Taxonomy" id="1314786"/>
    <lineage>
        <taxon>Eukaryota</taxon>
        <taxon>Fungi</taxon>
        <taxon>Dikarya</taxon>
        <taxon>Ascomycota</taxon>
        <taxon>Pezizomycotina</taxon>
        <taxon>Dothideomycetes</taxon>
        <taxon>Dothideomycetidae</taxon>
        <taxon>Mycosphaerellales</taxon>
        <taxon>Dissoconiaceae</taxon>
        <taxon>Dissoconium</taxon>
    </lineage>
</organism>
<feature type="transmembrane region" description="Helical" evidence="2">
    <location>
        <begin position="458"/>
        <end position="480"/>
    </location>
</feature>
<sequence length="966" mass="106938">MSTVHEQVPVRAQQSTLQPGPDTLHHEEPLQIRSTSSNTANVIHKHSQNSFAASVQDYYSLSDSSSADYAGEAIHRPAGRSQQTIVRVDTPPELYRTPMQSALNLSKHEELPQDSAEHAQYDDSETQPFRKTPMRGQGKRRSSGEEQRQIPTAIPTSPGANSIRRKPVPVSPVMEQRESMGTISATNARSSVARGFENEKSPPTPHMDDTPYIHFALDQLTRDEDVRGSRRYMSGAGDEDGQYPYLTPLQVQQQSTPLTPQRPAPVQKQQSWSSQRRLAYQALAQEEQQEREAEQQLSQVSQPRTPAREIQPVRSADPINRPSTANLFVPVASNSDQPLKFIPGTLRSFQLGAFILTVMAYLLSLGVTAIWSRINTGLTPYGSFGDGKYFLFRYLPIMLGMIVLLWLFQVQVALHRIAPFIAMASDSPNARAAGARLPLRPRGLLLPSLVHFKAGQPVVGGFMIVAWLQLFTIPLLASSLNVYFQGAPSTGRWVWIAVQGAIWTTIALYLLLVAALLTLFVWLLQRKSTGLKWDARTLADLIVLFERSNALDDTSTTSDVPRLGLWRTTNRMNEIFHTFGIANESPRSYAVGEDGRIREKVPAMSSPGQLSNNRYSDPYDNDVEAQRPVSMDAILPNSQKPAGSAIPWFLKPAFVVLWPVISILLCLAFLIVSYLPSTNIVRGFLPDVSSIVGRFGFSSGNFLYSFLPATIAMIVLLLWIDIDLAHRRLQPFASLTETGDADNLNEKATTSQDGDIPDRTLLANYTASPVSSTPILALLNGHLRVALLSTVTLLALAIPILAGGCFWSQFSIPQQRVLIYVHPAGYYALTVFVVLHALAYLAIFPESSLRRADRHLGPLESFHDIRRLIARSQILDDLAFHSPRDRTDLITRLLSGRPVISSLQPTQSKVSLADSLRGFVRMRAANGAPQRDPVTGVLVDADPRYAFGRHVARDGGECWGIDRVGR</sequence>
<dbReference type="RefSeq" id="XP_033456093.1">
    <property type="nucleotide sequence ID" value="XM_033605738.1"/>
</dbReference>
<dbReference type="PANTHER" id="PTHR37544:SF1">
    <property type="entry name" value="PHOSPHORIBOSYLAMINOIMIDAZOLE-SUCCINOCARBOXAMIDE SYNTHASE"/>
    <property type="match status" value="1"/>
</dbReference>
<feature type="compositionally biased region" description="Basic and acidic residues" evidence="1">
    <location>
        <begin position="109"/>
        <end position="121"/>
    </location>
</feature>
<evidence type="ECO:0000313" key="3">
    <source>
        <dbReference type="Proteomes" id="UP000504637"/>
    </source>
</evidence>
<feature type="transmembrane region" description="Helical" evidence="2">
    <location>
        <begin position="500"/>
        <end position="524"/>
    </location>
</feature>
<evidence type="ECO:0000313" key="4">
    <source>
        <dbReference type="RefSeq" id="XP_033456093.1"/>
    </source>
</evidence>
<gene>
    <name evidence="4" type="ORF">K489DRAFT_383945</name>
</gene>
<dbReference type="Pfam" id="PF11915">
    <property type="entry name" value="DUF3433"/>
    <property type="match status" value="2"/>
</dbReference>
<feature type="compositionally biased region" description="Polar residues" evidence="1">
    <location>
        <begin position="179"/>
        <end position="190"/>
    </location>
</feature>
<feature type="compositionally biased region" description="Polar residues" evidence="1">
    <location>
        <begin position="249"/>
        <end position="259"/>
    </location>
</feature>
<protein>
    <recommendedName>
        <fullName evidence="5">Phosphoribosylaminoimidazole-succinocarboxamide synthase</fullName>
    </recommendedName>
</protein>
<dbReference type="PANTHER" id="PTHR37544">
    <property type="entry name" value="SPRAY-RELATED"/>
    <property type="match status" value="1"/>
</dbReference>
<feature type="transmembrane region" description="Helical" evidence="2">
    <location>
        <begin position="349"/>
        <end position="371"/>
    </location>
</feature>
<feature type="compositionally biased region" description="Basic and acidic residues" evidence="1">
    <location>
        <begin position="196"/>
        <end position="210"/>
    </location>
</feature>
<feature type="region of interest" description="Disordered" evidence="1">
    <location>
        <begin position="1"/>
        <end position="26"/>
    </location>
</feature>
<proteinExistence type="predicted"/>
<feature type="transmembrane region" description="Helical" evidence="2">
    <location>
        <begin position="654"/>
        <end position="675"/>
    </location>
</feature>
<reference evidence="4" key="2">
    <citation type="submission" date="2020-04" db="EMBL/GenBank/DDBJ databases">
        <authorList>
            <consortium name="NCBI Genome Project"/>
        </authorList>
    </citation>
    <scope>NUCLEOTIDE SEQUENCE</scope>
    <source>
        <strain evidence="4">CBS 342.82</strain>
    </source>
</reference>
<name>A0A6J3LWP0_9PEZI</name>
<feature type="transmembrane region" description="Helical" evidence="2">
    <location>
        <begin position="391"/>
        <end position="408"/>
    </location>
</feature>
<dbReference type="OrthoDB" id="3057599at2759"/>
<keyword evidence="2" id="KW-0472">Membrane</keyword>
<dbReference type="Proteomes" id="UP000504637">
    <property type="component" value="Unplaced"/>
</dbReference>
<feature type="region of interest" description="Disordered" evidence="1">
    <location>
        <begin position="109"/>
        <end position="210"/>
    </location>
</feature>
<feature type="transmembrane region" description="Helical" evidence="2">
    <location>
        <begin position="702"/>
        <end position="720"/>
    </location>
</feature>
<feature type="transmembrane region" description="Helical" evidence="2">
    <location>
        <begin position="824"/>
        <end position="844"/>
    </location>
</feature>
<feature type="region of interest" description="Disordered" evidence="1">
    <location>
        <begin position="224"/>
        <end position="272"/>
    </location>
</feature>
<keyword evidence="2" id="KW-1133">Transmembrane helix</keyword>
<evidence type="ECO:0000256" key="1">
    <source>
        <dbReference type="SAM" id="MobiDB-lite"/>
    </source>
</evidence>